<evidence type="ECO:0000259" key="13">
    <source>
        <dbReference type="PROSITE" id="PS50157"/>
    </source>
</evidence>
<keyword evidence="5 11" id="KW-0863">Zinc-finger</keyword>
<dbReference type="Proteomes" id="UP000005408">
    <property type="component" value="Unassembled WGS sequence"/>
</dbReference>
<dbReference type="Gene3D" id="3.30.160.60">
    <property type="entry name" value="Classic Zinc Finger"/>
    <property type="match status" value="11"/>
</dbReference>
<evidence type="ECO:0000313" key="15">
    <source>
        <dbReference type="Proteomes" id="UP000005408"/>
    </source>
</evidence>
<accession>A0A8W8J2S1</accession>
<feature type="domain" description="C2H2-type" evidence="13">
    <location>
        <begin position="528"/>
        <end position="556"/>
    </location>
</feature>
<evidence type="ECO:0000256" key="12">
    <source>
        <dbReference type="SAM" id="MobiDB-lite"/>
    </source>
</evidence>
<dbReference type="PANTHER" id="PTHR24393:SF15">
    <property type="entry name" value="IP01243P-RELATED"/>
    <property type="match status" value="1"/>
</dbReference>
<evidence type="ECO:0000256" key="11">
    <source>
        <dbReference type="PROSITE-ProRule" id="PRU00042"/>
    </source>
</evidence>
<evidence type="ECO:0000256" key="9">
    <source>
        <dbReference type="ARBA" id="ARBA00023163"/>
    </source>
</evidence>
<evidence type="ECO:0000313" key="14">
    <source>
        <dbReference type="EnsemblMetazoa" id="G16609.1:cds"/>
    </source>
</evidence>
<organism evidence="14 15">
    <name type="scientific">Magallana gigas</name>
    <name type="common">Pacific oyster</name>
    <name type="synonym">Crassostrea gigas</name>
    <dbReference type="NCBI Taxonomy" id="29159"/>
    <lineage>
        <taxon>Eukaryota</taxon>
        <taxon>Metazoa</taxon>
        <taxon>Spiralia</taxon>
        <taxon>Lophotrochozoa</taxon>
        <taxon>Mollusca</taxon>
        <taxon>Bivalvia</taxon>
        <taxon>Autobranchia</taxon>
        <taxon>Pteriomorphia</taxon>
        <taxon>Ostreida</taxon>
        <taxon>Ostreoidea</taxon>
        <taxon>Ostreidae</taxon>
        <taxon>Magallana</taxon>
    </lineage>
</organism>
<feature type="domain" description="C2H2-type" evidence="13">
    <location>
        <begin position="557"/>
        <end position="584"/>
    </location>
</feature>
<dbReference type="PANTHER" id="PTHR24393">
    <property type="entry name" value="ZINC FINGER PROTEIN"/>
    <property type="match status" value="1"/>
</dbReference>
<evidence type="ECO:0000256" key="2">
    <source>
        <dbReference type="ARBA" id="ARBA00006991"/>
    </source>
</evidence>
<feature type="domain" description="C2H2-type" evidence="13">
    <location>
        <begin position="471"/>
        <end position="499"/>
    </location>
</feature>
<dbReference type="InterPro" id="IPR036236">
    <property type="entry name" value="Znf_C2H2_sf"/>
</dbReference>
<evidence type="ECO:0000256" key="4">
    <source>
        <dbReference type="ARBA" id="ARBA00022737"/>
    </source>
</evidence>
<keyword evidence="6" id="KW-0862">Zinc</keyword>
<dbReference type="FunFam" id="3.30.160.60:FF:000446">
    <property type="entry name" value="Zinc finger protein"/>
    <property type="match status" value="3"/>
</dbReference>
<dbReference type="PROSITE" id="PS00028">
    <property type="entry name" value="ZINC_FINGER_C2H2_1"/>
    <property type="match status" value="14"/>
</dbReference>
<keyword evidence="10" id="KW-0539">Nucleus</keyword>
<feature type="domain" description="C2H2-type" evidence="13">
    <location>
        <begin position="671"/>
        <end position="698"/>
    </location>
</feature>
<comment type="subcellular location">
    <subcellularLocation>
        <location evidence="1">Nucleus</location>
    </subcellularLocation>
</comment>
<evidence type="ECO:0000256" key="10">
    <source>
        <dbReference type="ARBA" id="ARBA00023242"/>
    </source>
</evidence>
<feature type="domain" description="C2H2-type" evidence="13">
    <location>
        <begin position="643"/>
        <end position="670"/>
    </location>
</feature>
<feature type="domain" description="C2H2-type" evidence="13">
    <location>
        <begin position="614"/>
        <end position="641"/>
    </location>
</feature>
<evidence type="ECO:0000256" key="8">
    <source>
        <dbReference type="ARBA" id="ARBA00023125"/>
    </source>
</evidence>
<evidence type="ECO:0000256" key="3">
    <source>
        <dbReference type="ARBA" id="ARBA00022723"/>
    </source>
</evidence>
<evidence type="ECO:0000256" key="5">
    <source>
        <dbReference type="ARBA" id="ARBA00022771"/>
    </source>
</evidence>
<feature type="domain" description="C2H2-type" evidence="13">
    <location>
        <begin position="699"/>
        <end position="726"/>
    </location>
</feature>
<feature type="domain" description="C2H2-type" evidence="13">
    <location>
        <begin position="500"/>
        <end position="527"/>
    </location>
</feature>
<keyword evidence="7" id="KW-0805">Transcription regulation</keyword>
<dbReference type="PROSITE" id="PS50157">
    <property type="entry name" value="ZINC_FINGER_C2H2_2"/>
    <property type="match status" value="12"/>
</dbReference>
<name>A0A8W8J2S1_MAGGI</name>
<keyword evidence="9" id="KW-0804">Transcription</keyword>
<keyword evidence="3" id="KW-0479">Metal-binding</keyword>
<keyword evidence="8" id="KW-0238">DNA-binding</keyword>
<feature type="region of interest" description="Disordered" evidence="12">
    <location>
        <begin position="226"/>
        <end position="259"/>
    </location>
</feature>
<feature type="domain" description="C2H2-type" evidence="13">
    <location>
        <begin position="756"/>
        <end position="783"/>
    </location>
</feature>
<comment type="similarity">
    <text evidence="2">Belongs to the krueppel C2H2-type zinc-finger protein family.</text>
</comment>
<dbReference type="GO" id="GO:0000978">
    <property type="term" value="F:RNA polymerase II cis-regulatory region sequence-specific DNA binding"/>
    <property type="evidence" value="ECO:0007669"/>
    <property type="project" value="TreeGrafter"/>
</dbReference>
<feature type="compositionally biased region" description="Basic residues" evidence="12">
    <location>
        <begin position="418"/>
        <end position="433"/>
    </location>
</feature>
<dbReference type="FunFam" id="3.30.160.60:FF:000100">
    <property type="entry name" value="Zinc finger 45-like"/>
    <property type="match status" value="2"/>
</dbReference>
<protein>
    <recommendedName>
        <fullName evidence="13">C2H2-type domain-containing protein</fullName>
    </recommendedName>
</protein>
<dbReference type="GO" id="GO:0008270">
    <property type="term" value="F:zinc ion binding"/>
    <property type="evidence" value="ECO:0007669"/>
    <property type="project" value="UniProtKB-KW"/>
</dbReference>
<dbReference type="Pfam" id="PF00096">
    <property type="entry name" value="zf-C2H2"/>
    <property type="match status" value="10"/>
</dbReference>
<dbReference type="FunFam" id="3.30.160.60:FF:002343">
    <property type="entry name" value="Zinc finger protein 33A"/>
    <property type="match status" value="1"/>
</dbReference>
<sequence length="931" mass="104885">MSPDTKIARHTKILEKGHVFGCLEPGNVYTKSQAMVLACLDLTIRMEELQEIMKYVIGQAILNKVDFTEDVEFLAEVKITVDKKEAVSFIITEWSLKENAHLYQKQFSGLLENAYIGMKRKTNTLQTNASKISTLESEQRMLESHSLEGERSTLEGERLVLEGERSTAEDTYQNGQGELGWSEGRDSNQREINRELIELQSCDVVTDREQQQSHVIVVDSATQTDEAGINPALKRKPRKSTNQQKKNKSTTGSAMKICSPLPQKPEVVDIKMEVISDDERGNTASSVTVVSPLPPTDLQTSMGNHVPCPLCPTQFRSQKAVETHLRMMHDVGNVYMCQVSSCQEMCQSNTALHQHMNDIHGVQEVMEAPPESPPKKKRGRKPKNLNKDIPEPMNETVTSSTVRKSGRKKTAKQPVGRKPGRKKSALKVAHKTKPAVPAVKGVLKCDECPKEYASKRALNRHIRTAHDVKKYQCDICGKVFTSKETLYHHRRGIHSESKPYKCSQCDASFNFNHSLRLHRLKHSGIRPFECKECNKTYLTSNHLKMHMEGVHGGKKNHECKICGKCFSYTTSLKVHEMTHGDYRPYRCTVCGQGFVNSHSLKYHKESKHSHNTWFECDLCGKKYKTEFLMKTHRRRHTADGTRYMCDICGRQFMYKSTLEIHAAVHSDEKSFQCSTCGKSFKTYATLYSHQYVHKSESPYNCPDCGKSFKTKERCKAHQKRHSGLKPFECDQCGRCFPDKGGLSKHTKTVHCDIKMFVCDICGKACSRADNLRVHMKIHNKAMDASIPGRKLQVFPIQDKTLTVMKSPVDLAQKDQQGQDFLNISPNSSPSHTVTLPRIYSDRADPSPFIPSVTDPLAIPQGSALAGHGILLTAQETELGCVANSVLHPSTSLVTAPTTTQAPPQGSSYMYMWPYLPPQHQSDQTGSNNQYF</sequence>
<keyword evidence="4" id="KW-0677">Repeat</keyword>
<dbReference type="InterPro" id="IPR013087">
    <property type="entry name" value="Znf_C2H2_type"/>
</dbReference>
<feature type="compositionally biased region" description="Basic residues" evidence="12">
    <location>
        <begin position="375"/>
        <end position="384"/>
    </location>
</feature>
<feature type="compositionally biased region" description="Polar residues" evidence="12">
    <location>
        <begin position="240"/>
        <end position="253"/>
    </location>
</feature>
<feature type="region of interest" description="Disordered" evidence="12">
    <location>
        <begin position="367"/>
        <end position="433"/>
    </location>
</feature>
<dbReference type="AlphaFoldDB" id="A0A8W8J2S1"/>
<reference evidence="14" key="1">
    <citation type="submission" date="2022-08" db="UniProtKB">
        <authorList>
            <consortium name="EnsemblMetazoa"/>
        </authorList>
    </citation>
    <scope>IDENTIFICATION</scope>
    <source>
        <strain evidence="14">05x7-T-G4-1.051#20</strain>
    </source>
</reference>
<dbReference type="GO" id="GO:0005634">
    <property type="term" value="C:nucleus"/>
    <property type="evidence" value="ECO:0007669"/>
    <property type="project" value="UniProtKB-SubCell"/>
</dbReference>
<feature type="domain" description="C2H2-type" evidence="13">
    <location>
        <begin position="443"/>
        <end position="471"/>
    </location>
</feature>
<dbReference type="SUPFAM" id="SSF57667">
    <property type="entry name" value="beta-beta-alpha zinc fingers"/>
    <property type="match status" value="7"/>
</dbReference>
<feature type="domain" description="C2H2-type" evidence="13">
    <location>
        <begin position="585"/>
        <end position="609"/>
    </location>
</feature>
<keyword evidence="15" id="KW-1185">Reference proteome</keyword>
<evidence type="ECO:0000256" key="6">
    <source>
        <dbReference type="ARBA" id="ARBA00022833"/>
    </source>
</evidence>
<dbReference type="GO" id="GO:0001228">
    <property type="term" value="F:DNA-binding transcription activator activity, RNA polymerase II-specific"/>
    <property type="evidence" value="ECO:0007669"/>
    <property type="project" value="TreeGrafter"/>
</dbReference>
<evidence type="ECO:0000256" key="1">
    <source>
        <dbReference type="ARBA" id="ARBA00004123"/>
    </source>
</evidence>
<feature type="domain" description="C2H2-type" evidence="13">
    <location>
        <begin position="727"/>
        <end position="755"/>
    </location>
</feature>
<evidence type="ECO:0000256" key="7">
    <source>
        <dbReference type="ARBA" id="ARBA00023015"/>
    </source>
</evidence>
<dbReference type="EnsemblMetazoa" id="G16609.1">
    <property type="protein sequence ID" value="G16609.1:cds"/>
    <property type="gene ID" value="G16609"/>
</dbReference>
<proteinExistence type="inferred from homology"/>
<feature type="region of interest" description="Disordered" evidence="12">
    <location>
        <begin position="164"/>
        <end position="186"/>
    </location>
</feature>
<dbReference type="SMART" id="SM00355">
    <property type="entry name" value="ZnF_C2H2"/>
    <property type="match status" value="14"/>
</dbReference>